<keyword evidence="3" id="KW-1185">Reference proteome</keyword>
<evidence type="ECO:0000313" key="2">
    <source>
        <dbReference type="EMBL" id="CAH7677689.1"/>
    </source>
</evidence>
<name>A0AAV0B4L1_PHAPC</name>
<evidence type="ECO:0000256" key="1">
    <source>
        <dbReference type="SAM" id="MobiDB-lite"/>
    </source>
</evidence>
<feature type="compositionally biased region" description="Low complexity" evidence="1">
    <location>
        <begin position="1"/>
        <end position="17"/>
    </location>
</feature>
<comment type="caution">
    <text evidence="2">The sequence shown here is derived from an EMBL/GenBank/DDBJ whole genome shotgun (WGS) entry which is preliminary data.</text>
</comment>
<protein>
    <submittedName>
        <fullName evidence="2">Uncharacterized protein</fullName>
    </submittedName>
</protein>
<accession>A0AAV0B4L1</accession>
<evidence type="ECO:0000313" key="3">
    <source>
        <dbReference type="Proteomes" id="UP001153365"/>
    </source>
</evidence>
<sequence length="351" mass="39727">MKKSLAVNNNQKNQAQVSTKKLGEEPHSRMFSSKILINQFKLNLAKNTSSDGKDLRALKVIKLVDLAMNLWQRYLSNVFMTLSSSSVTVRRELLTYNYNILVLIEDKIDAIDEYRGTQYPGIEIGDLNGRFEMLMVVAGVPHWLSLGSSSSSQSKEGATDECSWFIPITTNDPNLNQGQSTGFTDLDESGGGLDWEHLSHQGFGLFKAPLLKIAIIFFQTFLMFQALLRTQNQREMIKGVVAVRWLDEFLKPTYDGYGCMADGGWRIEIGTVRGLNKGFRGLRQDKDSTKIKGQKSRRYRIKRLRTIRKKSRAVEQDRKAENSGKESIGVKKSPTKARSFISLNNKSIIKE</sequence>
<dbReference type="EMBL" id="CALTRL010003153">
    <property type="protein sequence ID" value="CAH7677689.1"/>
    <property type="molecule type" value="Genomic_DNA"/>
</dbReference>
<feature type="region of interest" description="Disordered" evidence="1">
    <location>
        <begin position="1"/>
        <end position="25"/>
    </location>
</feature>
<feature type="region of interest" description="Disordered" evidence="1">
    <location>
        <begin position="309"/>
        <end position="334"/>
    </location>
</feature>
<dbReference type="AlphaFoldDB" id="A0AAV0B4L1"/>
<reference evidence="2" key="1">
    <citation type="submission" date="2022-06" db="EMBL/GenBank/DDBJ databases">
        <authorList>
            <consortium name="SYNGENTA / RWTH Aachen University"/>
        </authorList>
    </citation>
    <scope>NUCLEOTIDE SEQUENCE</scope>
</reference>
<gene>
    <name evidence="2" type="ORF">PPACK8108_LOCUS12875</name>
</gene>
<proteinExistence type="predicted"/>
<dbReference type="Proteomes" id="UP001153365">
    <property type="component" value="Unassembled WGS sequence"/>
</dbReference>
<organism evidence="2 3">
    <name type="scientific">Phakopsora pachyrhizi</name>
    <name type="common">Asian soybean rust disease fungus</name>
    <dbReference type="NCBI Taxonomy" id="170000"/>
    <lineage>
        <taxon>Eukaryota</taxon>
        <taxon>Fungi</taxon>
        <taxon>Dikarya</taxon>
        <taxon>Basidiomycota</taxon>
        <taxon>Pucciniomycotina</taxon>
        <taxon>Pucciniomycetes</taxon>
        <taxon>Pucciniales</taxon>
        <taxon>Phakopsoraceae</taxon>
        <taxon>Phakopsora</taxon>
    </lineage>
</organism>
<feature type="compositionally biased region" description="Basic and acidic residues" evidence="1">
    <location>
        <begin position="312"/>
        <end position="324"/>
    </location>
</feature>